<dbReference type="SUPFAM" id="SSF53686">
    <property type="entry name" value="Tryptophan synthase beta subunit-like PLP-dependent enzymes"/>
    <property type="match status" value="1"/>
</dbReference>
<evidence type="ECO:0000313" key="1">
    <source>
        <dbReference type="EMBL" id="MCV9878273.1"/>
    </source>
</evidence>
<name>A0AA42C1Y5_9GAMM</name>
<proteinExistence type="predicted"/>
<keyword evidence="3" id="KW-1185">Reference proteome</keyword>
<reference evidence="1" key="1">
    <citation type="submission" date="2022-04" db="EMBL/GenBank/DDBJ databases">
        <title>Brenneria sp. isolated from walnut trees in Serbia.</title>
        <authorList>
            <person name="Gasic K."/>
            <person name="Zlatkovic N."/>
            <person name="Kuzmanovic N."/>
        </authorList>
    </citation>
    <scope>NUCLEOTIDE SEQUENCE</scope>
    <source>
        <strain evidence="2">KBI 423</strain>
        <strain evidence="1">KBI 447</strain>
    </source>
</reference>
<gene>
    <name evidence="1" type="ORF">NC803_05365</name>
    <name evidence="2" type="ORF">NC856_05360</name>
</gene>
<evidence type="ECO:0000313" key="2">
    <source>
        <dbReference type="EMBL" id="MCV9881696.1"/>
    </source>
</evidence>
<comment type="caution">
    <text evidence="1">The sequence shown here is derived from an EMBL/GenBank/DDBJ whole genome shotgun (WGS) entry which is preliminary data.</text>
</comment>
<dbReference type="EMBL" id="JAMPJT010000003">
    <property type="protein sequence ID" value="MCV9878273.1"/>
    <property type="molecule type" value="Genomic_DNA"/>
</dbReference>
<dbReference type="EMBL" id="JAMPJU010000003">
    <property type="protein sequence ID" value="MCV9881696.1"/>
    <property type="molecule type" value="Genomic_DNA"/>
</dbReference>
<dbReference type="AlphaFoldDB" id="A0AA42C1Y5"/>
<dbReference type="Proteomes" id="UP001165569">
    <property type="component" value="Unassembled WGS sequence"/>
</dbReference>
<dbReference type="Gene3D" id="3.40.50.1100">
    <property type="match status" value="1"/>
</dbReference>
<sequence>MGRLKGYKVTMITYDRISKEKLSLLKYHGASVIVTPSDAAPESNSNYVNVAKKYANQNW</sequence>
<dbReference type="Proteomes" id="UP001165568">
    <property type="component" value="Unassembled WGS sequence"/>
</dbReference>
<accession>A0AA42C1Y5</accession>
<organism evidence="1 4">
    <name type="scientific">Brenneria izbisi</name>
    <dbReference type="NCBI Taxonomy" id="2939450"/>
    <lineage>
        <taxon>Bacteria</taxon>
        <taxon>Pseudomonadati</taxon>
        <taxon>Pseudomonadota</taxon>
        <taxon>Gammaproteobacteria</taxon>
        <taxon>Enterobacterales</taxon>
        <taxon>Pectobacteriaceae</taxon>
        <taxon>Brenneria</taxon>
    </lineage>
</organism>
<protein>
    <submittedName>
        <fullName evidence="1">Uncharacterized protein</fullName>
    </submittedName>
</protein>
<dbReference type="InterPro" id="IPR036052">
    <property type="entry name" value="TrpB-like_PALP_sf"/>
</dbReference>
<evidence type="ECO:0000313" key="4">
    <source>
        <dbReference type="Proteomes" id="UP001165569"/>
    </source>
</evidence>
<evidence type="ECO:0000313" key="3">
    <source>
        <dbReference type="Proteomes" id="UP001165568"/>
    </source>
</evidence>